<dbReference type="PANTHER" id="PTHR47946">
    <property type="entry name" value="CYTOCHROME P450 78A7-RELATED"/>
    <property type="match status" value="1"/>
</dbReference>
<dbReference type="Pfam" id="PF00067">
    <property type="entry name" value="p450"/>
    <property type="match status" value="1"/>
</dbReference>
<dbReference type="PRINTS" id="PR00385">
    <property type="entry name" value="P450"/>
</dbReference>
<dbReference type="InterPro" id="IPR036396">
    <property type="entry name" value="Cyt_P450_sf"/>
</dbReference>
<evidence type="ECO:0000256" key="5">
    <source>
        <dbReference type="ARBA" id="ARBA00023002"/>
    </source>
</evidence>
<dbReference type="Proteomes" id="UP000287651">
    <property type="component" value="Unassembled WGS sequence"/>
</dbReference>
<organism evidence="11 12">
    <name type="scientific">Ensete ventricosum</name>
    <name type="common">Abyssinian banana</name>
    <name type="synonym">Musa ensete</name>
    <dbReference type="NCBI Taxonomy" id="4639"/>
    <lineage>
        <taxon>Eukaryota</taxon>
        <taxon>Viridiplantae</taxon>
        <taxon>Streptophyta</taxon>
        <taxon>Embryophyta</taxon>
        <taxon>Tracheophyta</taxon>
        <taxon>Spermatophyta</taxon>
        <taxon>Magnoliopsida</taxon>
        <taxon>Liliopsida</taxon>
        <taxon>Zingiberales</taxon>
        <taxon>Musaceae</taxon>
        <taxon>Ensete</taxon>
    </lineage>
</organism>
<gene>
    <name evidence="11" type="ORF">B296_00031016</name>
</gene>
<reference evidence="11 12" key="1">
    <citation type="journal article" date="2014" name="Agronomy (Basel)">
        <title>A Draft Genome Sequence for Ensete ventricosum, the Drought-Tolerant Tree Against Hunger.</title>
        <authorList>
            <person name="Harrison J."/>
            <person name="Moore K.A."/>
            <person name="Paszkiewicz K."/>
            <person name="Jones T."/>
            <person name="Grant M."/>
            <person name="Ambacheew D."/>
            <person name="Muzemil S."/>
            <person name="Studholme D.J."/>
        </authorList>
    </citation>
    <scope>NUCLEOTIDE SEQUENCE [LARGE SCALE GENOMIC DNA]</scope>
</reference>
<feature type="transmembrane region" description="Helical" evidence="10">
    <location>
        <begin position="12"/>
        <end position="39"/>
    </location>
</feature>
<keyword evidence="10" id="KW-1133">Transmembrane helix</keyword>
<dbReference type="GO" id="GO:0004497">
    <property type="term" value="F:monooxygenase activity"/>
    <property type="evidence" value="ECO:0007669"/>
    <property type="project" value="UniProtKB-KW"/>
</dbReference>
<accession>A0A426YBW4</accession>
<sequence length="526" mass="58232">MGFFPVVDSAFYLLFVSNATALPSITVVVILTLAVVCLYPGGLSWALSRGGRSIPGPPGMVLGLSGSAAHRVLAKLAASLKADDLMAFSFGLTCFVVSSRPDTAREILNSSAFADRPVKESAYELLFHRAMGFAPFGDYWRTLRRISATYLFSPARIAAFGEHRRAIGQQMIHDVMASMETNGVVAMKKVLHFGSLNNVMMSVFGKRFDFGKDEGVELEELVTEGYELLGKFNWSDHFPMLRWMDPQGIRKRCRRLVARVNVFVGSIIEDHKRRQVGADSVDGVGDFVDVLLDLDKEDRLSDSDMVAVLWVSLLSLHISNFSKTIVMCRSSLGTDTAAILLEWIMARMVLHQDIQSKAQSEIDAVVGTSRLVSDADIPNLPYLQFIVKESLRLHPPGPLLSWARLAVHDAYVGDHFIPAGTTAMVNMWAITHDELIWEDPDDFKPERFADENVSILGCDLRLAPFGAGRRVCPGKAFALATVHLWLAQLLQSFTWVSDGSAVDLSECLKMSLEMKKPLVCRAFPRN</sequence>
<dbReference type="AlphaFoldDB" id="A0A426YBW4"/>
<evidence type="ECO:0000313" key="12">
    <source>
        <dbReference type="Proteomes" id="UP000287651"/>
    </source>
</evidence>
<dbReference type="SUPFAM" id="SSF48264">
    <property type="entry name" value="Cytochrome P450"/>
    <property type="match status" value="1"/>
</dbReference>
<dbReference type="InterPro" id="IPR001128">
    <property type="entry name" value="Cyt_P450"/>
</dbReference>
<dbReference type="FunFam" id="1.10.630.10:FF:000016">
    <property type="entry name" value="Cytochrome P450 78A5"/>
    <property type="match status" value="1"/>
</dbReference>
<keyword evidence="10" id="KW-0812">Transmembrane</keyword>
<evidence type="ECO:0000256" key="3">
    <source>
        <dbReference type="ARBA" id="ARBA00022617"/>
    </source>
</evidence>
<dbReference type="GO" id="GO:0005506">
    <property type="term" value="F:iron ion binding"/>
    <property type="evidence" value="ECO:0007669"/>
    <property type="project" value="InterPro"/>
</dbReference>
<dbReference type="CDD" id="cd11076">
    <property type="entry name" value="CYP78"/>
    <property type="match status" value="1"/>
</dbReference>
<evidence type="ECO:0000313" key="11">
    <source>
        <dbReference type="EMBL" id="RRT49233.1"/>
    </source>
</evidence>
<protein>
    <submittedName>
        <fullName evidence="11">Uncharacterized protein</fullName>
    </submittedName>
</protein>
<evidence type="ECO:0000256" key="9">
    <source>
        <dbReference type="RuleBase" id="RU000461"/>
    </source>
</evidence>
<keyword evidence="7 9" id="KW-0503">Monooxygenase</keyword>
<evidence type="ECO:0000256" key="1">
    <source>
        <dbReference type="ARBA" id="ARBA00001971"/>
    </source>
</evidence>
<evidence type="ECO:0000256" key="2">
    <source>
        <dbReference type="ARBA" id="ARBA00010617"/>
    </source>
</evidence>
<feature type="binding site" description="axial binding residue" evidence="8">
    <location>
        <position position="472"/>
    </location>
    <ligand>
        <name>heme</name>
        <dbReference type="ChEBI" id="CHEBI:30413"/>
    </ligand>
    <ligandPart>
        <name>Fe</name>
        <dbReference type="ChEBI" id="CHEBI:18248"/>
    </ligandPart>
</feature>
<dbReference type="GO" id="GO:0020037">
    <property type="term" value="F:heme binding"/>
    <property type="evidence" value="ECO:0007669"/>
    <property type="project" value="InterPro"/>
</dbReference>
<evidence type="ECO:0000256" key="8">
    <source>
        <dbReference type="PIRSR" id="PIRSR602401-1"/>
    </source>
</evidence>
<dbReference type="Gene3D" id="1.10.630.10">
    <property type="entry name" value="Cytochrome P450"/>
    <property type="match status" value="1"/>
</dbReference>
<keyword evidence="6 8" id="KW-0408">Iron</keyword>
<name>A0A426YBW4_ENSVE</name>
<evidence type="ECO:0000256" key="10">
    <source>
        <dbReference type="SAM" id="Phobius"/>
    </source>
</evidence>
<dbReference type="EMBL" id="AMZH03013456">
    <property type="protein sequence ID" value="RRT49233.1"/>
    <property type="molecule type" value="Genomic_DNA"/>
</dbReference>
<dbReference type="InterPro" id="IPR017972">
    <property type="entry name" value="Cyt_P450_CS"/>
</dbReference>
<dbReference type="GO" id="GO:0016705">
    <property type="term" value="F:oxidoreductase activity, acting on paired donors, with incorporation or reduction of molecular oxygen"/>
    <property type="evidence" value="ECO:0007669"/>
    <property type="project" value="InterPro"/>
</dbReference>
<keyword evidence="10" id="KW-0472">Membrane</keyword>
<dbReference type="PROSITE" id="PS00086">
    <property type="entry name" value="CYTOCHROME_P450"/>
    <property type="match status" value="1"/>
</dbReference>
<dbReference type="PRINTS" id="PR00463">
    <property type="entry name" value="EP450I"/>
</dbReference>
<dbReference type="PANTHER" id="PTHR47946:SF14">
    <property type="entry name" value="CYTOCHROME P450 FAMILY PROTEIN"/>
    <property type="match status" value="1"/>
</dbReference>
<keyword evidence="3 8" id="KW-0349">Heme</keyword>
<proteinExistence type="inferred from homology"/>
<evidence type="ECO:0000256" key="6">
    <source>
        <dbReference type="ARBA" id="ARBA00023004"/>
    </source>
</evidence>
<evidence type="ECO:0000256" key="7">
    <source>
        <dbReference type="ARBA" id="ARBA00023033"/>
    </source>
</evidence>
<dbReference type="InterPro" id="IPR002401">
    <property type="entry name" value="Cyt_P450_E_grp-I"/>
</dbReference>
<comment type="similarity">
    <text evidence="2 9">Belongs to the cytochrome P450 family.</text>
</comment>
<dbReference type="InterPro" id="IPR051996">
    <property type="entry name" value="Cytochrome_P450_78A"/>
</dbReference>
<comment type="cofactor">
    <cofactor evidence="1 8">
        <name>heme</name>
        <dbReference type="ChEBI" id="CHEBI:30413"/>
    </cofactor>
</comment>
<keyword evidence="5 9" id="KW-0560">Oxidoreductase</keyword>
<comment type="caution">
    <text evidence="11">The sequence shown here is derived from an EMBL/GenBank/DDBJ whole genome shotgun (WGS) entry which is preliminary data.</text>
</comment>
<keyword evidence="4 8" id="KW-0479">Metal-binding</keyword>
<evidence type="ECO:0000256" key="4">
    <source>
        <dbReference type="ARBA" id="ARBA00022723"/>
    </source>
</evidence>